<organism evidence="1 2">
    <name type="scientific">Violaceomyces palustris</name>
    <dbReference type="NCBI Taxonomy" id="1673888"/>
    <lineage>
        <taxon>Eukaryota</taxon>
        <taxon>Fungi</taxon>
        <taxon>Dikarya</taxon>
        <taxon>Basidiomycota</taxon>
        <taxon>Ustilaginomycotina</taxon>
        <taxon>Ustilaginomycetes</taxon>
        <taxon>Violaceomycetales</taxon>
        <taxon>Violaceomycetaceae</taxon>
        <taxon>Violaceomyces</taxon>
    </lineage>
</organism>
<gene>
    <name evidence="1" type="ORF">IE53DRAFT_411034</name>
</gene>
<dbReference type="Proteomes" id="UP000245626">
    <property type="component" value="Unassembled WGS sequence"/>
</dbReference>
<name>A0ACD0NWR8_9BASI</name>
<accession>A0ACD0NWR8</accession>
<sequence>MATKRFASFYSKSFERRPWLTLALANASLSVLADSLAQGFERLNDNERGSVGSNSSSSSSLQLTDGGQLVEEKANAKAVQGWDWARSTRFLAFGMGMAPLLAEWNKWIEHRFPLRQRSLPASPSTVSSLASKPSDIPSKMIGIGKVSLRALGKRVAVDQIL</sequence>
<evidence type="ECO:0000313" key="1">
    <source>
        <dbReference type="EMBL" id="PWN50275.1"/>
    </source>
</evidence>
<keyword evidence="2" id="KW-1185">Reference proteome</keyword>
<evidence type="ECO:0000313" key="2">
    <source>
        <dbReference type="Proteomes" id="UP000245626"/>
    </source>
</evidence>
<feature type="non-terminal residue" evidence="1">
    <location>
        <position position="161"/>
    </location>
</feature>
<proteinExistence type="predicted"/>
<dbReference type="EMBL" id="KZ819950">
    <property type="protein sequence ID" value="PWN50275.1"/>
    <property type="molecule type" value="Genomic_DNA"/>
</dbReference>
<reference evidence="1 2" key="1">
    <citation type="journal article" date="2018" name="Mol. Biol. Evol.">
        <title>Broad Genomic Sampling Reveals a Smut Pathogenic Ancestry of the Fungal Clade Ustilaginomycotina.</title>
        <authorList>
            <person name="Kijpornyongpan T."/>
            <person name="Mondo S.J."/>
            <person name="Barry K."/>
            <person name="Sandor L."/>
            <person name="Lee J."/>
            <person name="Lipzen A."/>
            <person name="Pangilinan J."/>
            <person name="LaButti K."/>
            <person name="Hainaut M."/>
            <person name="Henrissat B."/>
            <person name="Grigoriev I.V."/>
            <person name="Spatafora J.W."/>
            <person name="Aime M.C."/>
        </authorList>
    </citation>
    <scope>NUCLEOTIDE SEQUENCE [LARGE SCALE GENOMIC DNA]</scope>
    <source>
        <strain evidence="1 2">SA 807</strain>
    </source>
</reference>
<protein>
    <submittedName>
        <fullName evidence="1">Uncharacterized protein</fullName>
    </submittedName>
</protein>